<dbReference type="PROSITE" id="PS51682">
    <property type="entry name" value="SAM_OMT_I"/>
    <property type="match status" value="1"/>
</dbReference>
<accession>A0A8J3XL09</accession>
<dbReference type="InterPro" id="IPR002935">
    <property type="entry name" value="SAM_O-MeTrfase"/>
</dbReference>
<name>A0A8J3XL09_9ACTN</name>
<dbReference type="AlphaFoldDB" id="A0A8J3XL09"/>
<evidence type="ECO:0000256" key="1">
    <source>
        <dbReference type="ARBA" id="ARBA00022603"/>
    </source>
</evidence>
<reference evidence="4 5" key="1">
    <citation type="submission" date="2021-01" db="EMBL/GenBank/DDBJ databases">
        <title>Whole genome shotgun sequence of Planotetraspora phitsanulokensis NBRC 104273.</title>
        <authorList>
            <person name="Komaki H."/>
            <person name="Tamura T."/>
        </authorList>
    </citation>
    <scope>NUCLEOTIDE SEQUENCE [LARGE SCALE GENOMIC DNA]</scope>
    <source>
        <strain evidence="4 5">NBRC 104273</strain>
    </source>
</reference>
<dbReference type="SUPFAM" id="SSF53335">
    <property type="entry name" value="S-adenosyl-L-methionine-dependent methyltransferases"/>
    <property type="match status" value="1"/>
</dbReference>
<dbReference type="InterPro" id="IPR050362">
    <property type="entry name" value="Cation-dep_OMT"/>
</dbReference>
<proteinExistence type="predicted"/>
<organism evidence="4 5">
    <name type="scientific">Planotetraspora phitsanulokensis</name>
    <dbReference type="NCBI Taxonomy" id="575192"/>
    <lineage>
        <taxon>Bacteria</taxon>
        <taxon>Bacillati</taxon>
        <taxon>Actinomycetota</taxon>
        <taxon>Actinomycetes</taxon>
        <taxon>Streptosporangiales</taxon>
        <taxon>Streptosporangiaceae</taxon>
        <taxon>Planotetraspora</taxon>
    </lineage>
</organism>
<evidence type="ECO:0000256" key="2">
    <source>
        <dbReference type="ARBA" id="ARBA00022679"/>
    </source>
</evidence>
<evidence type="ECO:0000313" key="4">
    <source>
        <dbReference type="EMBL" id="GII40158.1"/>
    </source>
</evidence>
<protein>
    <submittedName>
        <fullName evidence="4">SAM-dependent methyltransferase</fullName>
    </submittedName>
</protein>
<dbReference type="PANTHER" id="PTHR10509:SF14">
    <property type="entry name" value="CAFFEOYL-COA O-METHYLTRANSFERASE 3-RELATED"/>
    <property type="match status" value="1"/>
</dbReference>
<dbReference type="Pfam" id="PF01596">
    <property type="entry name" value="Methyltransf_3"/>
    <property type="match status" value="1"/>
</dbReference>
<keyword evidence="1 4" id="KW-0489">Methyltransferase</keyword>
<evidence type="ECO:0000313" key="5">
    <source>
        <dbReference type="Proteomes" id="UP000622547"/>
    </source>
</evidence>
<keyword evidence="3" id="KW-0949">S-adenosyl-L-methionine</keyword>
<dbReference type="Proteomes" id="UP000622547">
    <property type="component" value="Unassembled WGS sequence"/>
</dbReference>
<dbReference type="EMBL" id="BOOP01000023">
    <property type="protein sequence ID" value="GII40158.1"/>
    <property type="molecule type" value="Genomic_DNA"/>
</dbReference>
<gene>
    <name evidence="4" type="ORF">Pph01_51610</name>
</gene>
<sequence length="223" mass="23923">MSRVVVMKAANFIDATVAEYAVSHTTPPDDLLLALAEETRRVTGGSAGMQITPEQGTLLTMLVQLTGARQAVEVGTFTGYSSICIARGLPSDGRLLACDVSDEWTSIARRYWDEAGVADKIELRLGPAAETLRALPKEEWIDFAFIDADKAGYPVYYEEVLARLVPGGLIAVDNTLQHGKITDASYGGNVPGMRAFNDLVAGDPRVRTVLVPIGDGLTLVRKG</sequence>
<keyword evidence="2" id="KW-0808">Transferase</keyword>
<dbReference type="InterPro" id="IPR029063">
    <property type="entry name" value="SAM-dependent_MTases_sf"/>
</dbReference>
<dbReference type="GO" id="GO:0032259">
    <property type="term" value="P:methylation"/>
    <property type="evidence" value="ECO:0007669"/>
    <property type="project" value="UniProtKB-KW"/>
</dbReference>
<comment type="caution">
    <text evidence="4">The sequence shown here is derived from an EMBL/GenBank/DDBJ whole genome shotgun (WGS) entry which is preliminary data.</text>
</comment>
<evidence type="ECO:0000256" key="3">
    <source>
        <dbReference type="ARBA" id="ARBA00022691"/>
    </source>
</evidence>
<dbReference type="GO" id="GO:0008757">
    <property type="term" value="F:S-adenosylmethionine-dependent methyltransferase activity"/>
    <property type="evidence" value="ECO:0007669"/>
    <property type="project" value="TreeGrafter"/>
</dbReference>
<dbReference type="Gene3D" id="3.40.50.150">
    <property type="entry name" value="Vaccinia Virus protein VP39"/>
    <property type="match status" value="1"/>
</dbReference>
<dbReference type="PANTHER" id="PTHR10509">
    <property type="entry name" value="O-METHYLTRANSFERASE-RELATED"/>
    <property type="match status" value="1"/>
</dbReference>
<keyword evidence="5" id="KW-1185">Reference proteome</keyword>
<dbReference type="GO" id="GO:0008171">
    <property type="term" value="F:O-methyltransferase activity"/>
    <property type="evidence" value="ECO:0007669"/>
    <property type="project" value="InterPro"/>
</dbReference>